<dbReference type="Proteomes" id="UP001165122">
    <property type="component" value="Unassembled WGS sequence"/>
</dbReference>
<name>A0A9W7KWH0_9STRA</name>
<reference evidence="4" key="1">
    <citation type="journal article" date="2023" name="Commun. Biol.">
        <title>Genome analysis of Parmales, the sister group of diatoms, reveals the evolutionary specialization of diatoms from phago-mixotrophs to photoautotrophs.</title>
        <authorList>
            <person name="Ban H."/>
            <person name="Sato S."/>
            <person name="Yoshikawa S."/>
            <person name="Yamada K."/>
            <person name="Nakamura Y."/>
            <person name="Ichinomiya M."/>
            <person name="Sato N."/>
            <person name="Blanc-Mathieu R."/>
            <person name="Endo H."/>
            <person name="Kuwata A."/>
            <person name="Ogata H."/>
        </authorList>
    </citation>
    <scope>NUCLEOTIDE SEQUENCE [LARGE SCALE GENOMIC DNA]</scope>
    <source>
        <strain evidence="4">NIES 3700</strain>
    </source>
</reference>
<dbReference type="SUPFAM" id="SSF48403">
    <property type="entry name" value="Ankyrin repeat"/>
    <property type="match status" value="1"/>
</dbReference>
<organism evidence="3 4">
    <name type="scientific">Triparma laevis f. longispina</name>
    <dbReference type="NCBI Taxonomy" id="1714387"/>
    <lineage>
        <taxon>Eukaryota</taxon>
        <taxon>Sar</taxon>
        <taxon>Stramenopiles</taxon>
        <taxon>Ochrophyta</taxon>
        <taxon>Bolidophyceae</taxon>
        <taxon>Parmales</taxon>
        <taxon>Triparmaceae</taxon>
        <taxon>Triparma</taxon>
    </lineage>
</organism>
<dbReference type="OrthoDB" id="196927at2759"/>
<keyword evidence="1" id="KW-0175">Coiled coil</keyword>
<dbReference type="InterPro" id="IPR036770">
    <property type="entry name" value="Ankyrin_rpt-contain_sf"/>
</dbReference>
<dbReference type="AlphaFoldDB" id="A0A9W7KWH0"/>
<evidence type="ECO:0000313" key="4">
    <source>
        <dbReference type="Proteomes" id="UP001165122"/>
    </source>
</evidence>
<protein>
    <submittedName>
        <fullName evidence="3">Uncharacterized protein</fullName>
    </submittedName>
</protein>
<proteinExistence type="predicted"/>
<accession>A0A9W7KWH0</accession>
<evidence type="ECO:0000313" key="3">
    <source>
        <dbReference type="EMBL" id="GMI13805.1"/>
    </source>
</evidence>
<comment type="caution">
    <text evidence="3">The sequence shown here is derived from an EMBL/GenBank/DDBJ whole genome shotgun (WGS) entry which is preliminary data.</text>
</comment>
<evidence type="ECO:0000256" key="1">
    <source>
        <dbReference type="SAM" id="Coils"/>
    </source>
</evidence>
<feature type="coiled-coil region" evidence="1">
    <location>
        <begin position="61"/>
        <end position="95"/>
    </location>
</feature>
<sequence>MVRVKDEEGKLPLHCAAIRNVKYELIEALIKANRDTIFVKDGSGKTPLQLANQYYADEKTLISLNDKRRKLRDERERQEKEALRLQELESQQKSEYEVEDRKRESVEMIGDLVADINTNLTEFCESQNETSIPWSEELLIKIESNITELKAASKLAPQRVEVSRLEDFFGGMSNSLKELNDTVQAWAKKVKTKVRGNKTLESTTDSYSKVLVLVSLDDPISNRLTENDDNVDKVNFYEFDGLTKELGWRVGKIKLAWRLQVYYARLLELKGEWMKREAEESFGVFDINDFIEKVSEAVREGEAIGIKNLLPRVGQIKVDLSGVLKELRMRGVGGGGNPNPKGGGRRRHSFTGATTLKAAGTNNKSHF</sequence>
<gene>
    <name evidence="3" type="ORF">TrLO_g927</name>
</gene>
<dbReference type="EMBL" id="BRXW01000200">
    <property type="protein sequence ID" value="GMI13805.1"/>
    <property type="molecule type" value="Genomic_DNA"/>
</dbReference>
<feature type="region of interest" description="Disordered" evidence="2">
    <location>
        <begin position="331"/>
        <end position="367"/>
    </location>
</feature>
<keyword evidence="4" id="KW-1185">Reference proteome</keyword>
<dbReference type="Gene3D" id="1.25.40.20">
    <property type="entry name" value="Ankyrin repeat-containing domain"/>
    <property type="match status" value="1"/>
</dbReference>
<evidence type="ECO:0000256" key="2">
    <source>
        <dbReference type="SAM" id="MobiDB-lite"/>
    </source>
</evidence>